<dbReference type="InterPro" id="IPR001845">
    <property type="entry name" value="HTH_ArsR_DNA-bd_dom"/>
</dbReference>
<accession>A0A4R9B754</accession>
<dbReference type="CDD" id="cd00158">
    <property type="entry name" value="RHOD"/>
    <property type="match status" value="1"/>
</dbReference>
<evidence type="ECO:0000256" key="3">
    <source>
        <dbReference type="ARBA" id="ARBA00023163"/>
    </source>
</evidence>
<dbReference type="PRINTS" id="PR00778">
    <property type="entry name" value="HTHARSR"/>
</dbReference>
<comment type="caution">
    <text evidence="6">The sequence shown here is derived from an EMBL/GenBank/DDBJ whole genome shotgun (WGS) entry which is preliminary data.</text>
</comment>
<organism evidence="6 7">
    <name type="scientific">Cryobacterium fucosi</name>
    <dbReference type="NCBI Taxonomy" id="1259157"/>
    <lineage>
        <taxon>Bacteria</taxon>
        <taxon>Bacillati</taxon>
        <taxon>Actinomycetota</taxon>
        <taxon>Actinomycetes</taxon>
        <taxon>Micrococcales</taxon>
        <taxon>Microbacteriaceae</taxon>
        <taxon>Cryobacterium</taxon>
    </lineage>
</organism>
<dbReference type="RefSeq" id="WP_134523773.1">
    <property type="nucleotide sequence ID" value="NZ_SOHH01000066.1"/>
</dbReference>
<dbReference type="OrthoDB" id="9802028at2"/>
<evidence type="ECO:0000259" key="4">
    <source>
        <dbReference type="PROSITE" id="PS50206"/>
    </source>
</evidence>
<gene>
    <name evidence="6" type="ORF">E3T48_09235</name>
</gene>
<dbReference type="GO" id="GO:0003700">
    <property type="term" value="F:DNA-binding transcription factor activity"/>
    <property type="evidence" value="ECO:0007669"/>
    <property type="project" value="InterPro"/>
</dbReference>
<dbReference type="Proteomes" id="UP000298313">
    <property type="component" value="Unassembled WGS sequence"/>
</dbReference>
<sequence>MGDREKKSELFEQFARVGKALGSGKRLELIDLLSQGERTVESLATVAGLGLTTASAHLQTLKHAGLVTTRREGTRIHYQLAGDDVARLYSLVRTVAQTRLSDVELKRVAYLGRDEPEPGVHEAGEEITREELLARAAAGTVTVLDVRPWQEYQAAHIPGALSIPLEELSDRLSELPPGRDVVAYCRGAYCVLAYEAISLLRRSGRRATRLNEGMLEWRLAKLPVASEAAA</sequence>
<dbReference type="InterPro" id="IPR036873">
    <property type="entry name" value="Rhodanese-like_dom_sf"/>
</dbReference>
<dbReference type="GO" id="GO:0004792">
    <property type="term" value="F:thiosulfate-cyanide sulfurtransferase activity"/>
    <property type="evidence" value="ECO:0007669"/>
    <property type="project" value="InterPro"/>
</dbReference>
<dbReference type="PROSITE" id="PS50206">
    <property type="entry name" value="RHODANESE_3"/>
    <property type="match status" value="1"/>
</dbReference>
<dbReference type="SMART" id="SM00450">
    <property type="entry name" value="RHOD"/>
    <property type="match status" value="1"/>
</dbReference>
<dbReference type="FunFam" id="3.40.250.10:FF:000039">
    <property type="entry name" value="ArsR family transcriptional regulator"/>
    <property type="match status" value="1"/>
</dbReference>
<evidence type="ECO:0000256" key="1">
    <source>
        <dbReference type="ARBA" id="ARBA00023015"/>
    </source>
</evidence>
<keyword evidence="1" id="KW-0805">Transcription regulation</keyword>
<feature type="domain" description="HTH arsR-type" evidence="5">
    <location>
        <begin position="6"/>
        <end position="100"/>
    </location>
</feature>
<dbReference type="PROSITE" id="PS00380">
    <property type="entry name" value="RHODANESE_1"/>
    <property type="match status" value="1"/>
</dbReference>
<proteinExistence type="predicted"/>
<dbReference type="InterPro" id="IPR001307">
    <property type="entry name" value="Thiosulphate_STrfase_CS"/>
</dbReference>
<keyword evidence="3" id="KW-0804">Transcription</keyword>
<dbReference type="AlphaFoldDB" id="A0A4R9B754"/>
<reference evidence="6 7" key="1">
    <citation type="submission" date="2019-03" db="EMBL/GenBank/DDBJ databases">
        <title>Genomics of glacier-inhabiting Cryobacterium strains.</title>
        <authorList>
            <person name="Liu Q."/>
            <person name="Xin Y.-H."/>
        </authorList>
    </citation>
    <scope>NUCLEOTIDE SEQUENCE [LARGE SCALE GENOMIC DNA]</scope>
    <source>
        <strain evidence="6 7">Hh4</strain>
    </source>
</reference>
<dbReference type="InterPro" id="IPR011991">
    <property type="entry name" value="ArsR-like_HTH"/>
</dbReference>
<dbReference type="CDD" id="cd00090">
    <property type="entry name" value="HTH_ARSR"/>
    <property type="match status" value="1"/>
</dbReference>
<dbReference type="InterPro" id="IPR036388">
    <property type="entry name" value="WH-like_DNA-bd_sf"/>
</dbReference>
<name>A0A4R9B754_9MICO</name>
<dbReference type="SUPFAM" id="SSF46785">
    <property type="entry name" value="Winged helix' DNA-binding domain"/>
    <property type="match status" value="1"/>
</dbReference>
<dbReference type="PROSITE" id="PS50987">
    <property type="entry name" value="HTH_ARSR_2"/>
    <property type="match status" value="1"/>
</dbReference>
<keyword evidence="2" id="KW-0238">DNA-binding</keyword>
<evidence type="ECO:0000259" key="5">
    <source>
        <dbReference type="PROSITE" id="PS50987"/>
    </source>
</evidence>
<evidence type="ECO:0000313" key="6">
    <source>
        <dbReference type="EMBL" id="TFD76925.1"/>
    </source>
</evidence>
<dbReference type="PANTHER" id="PTHR43132">
    <property type="entry name" value="ARSENICAL RESISTANCE OPERON REPRESSOR ARSR-RELATED"/>
    <property type="match status" value="1"/>
</dbReference>
<dbReference type="Pfam" id="PF00581">
    <property type="entry name" value="Rhodanese"/>
    <property type="match status" value="1"/>
</dbReference>
<evidence type="ECO:0000256" key="2">
    <source>
        <dbReference type="ARBA" id="ARBA00023125"/>
    </source>
</evidence>
<keyword evidence="7" id="KW-1185">Reference proteome</keyword>
<dbReference type="NCBIfam" id="NF033788">
    <property type="entry name" value="HTH_metalloreg"/>
    <property type="match status" value="1"/>
</dbReference>
<dbReference type="EMBL" id="SOHH01000066">
    <property type="protein sequence ID" value="TFD76925.1"/>
    <property type="molecule type" value="Genomic_DNA"/>
</dbReference>
<dbReference type="Pfam" id="PF01022">
    <property type="entry name" value="HTH_5"/>
    <property type="match status" value="1"/>
</dbReference>
<dbReference type="Gene3D" id="1.10.10.10">
    <property type="entry name" value="Winged helix-like DNA-binding domain superfamily/Winged helix DNA-binding domain"/>
    <property type="match status" value="1"/>
</dbReference>
<dbReference type="GO" id="GO:0003677">
    <property type="term" value="F:DNA binding"/>
    <property type="evidence" value="ECO:0007669"/>
    <property type="project" value="UniProtKB-KW"/>
</dbReference>
<dbReference type="Gene3D" id="3.40.250.10">
    <property type="entry name" value="Rhodanese-like domain"/>
    <property type="match status" value="1"/>
</dbReference>
<evidence type="ECO:0000313" key="7">
    <source>
        <dbReference type="Proteomes" id="UP000298313"/>
    </source>
</evidence>
<dbReference type="SMART" id="SM00418">
    <property type="entry name" value="HTH_ARSR"/>
    <property type="match status" value="1"/>
</dbReference>
<protein>
    <submittedName>
        <fullName evidence="6">Metalloregulator ArsR/SmtB family transcription factor</fullName>
    </submittedName>
</protein>
<dbReference type="InterPro" id="IPR001763">
    <property type="entry name" value="Rhodanese-like_dom"/>
</dbReference>
<dbReference type="SUPFAM" id="SSF52821">
    <property type="entry name" value="Rhodanese/Cell cycle control phosphatase"/>
    <property type="match status" value="1"/>
</dbReference>
<feature type="domain" description="Rhodanese" evidence="4">
    <location>
        <begin position="137"/>
        <end position="226"/>
    </location>
</feature>
<dbReference type="PANTHER" id="PTHR43132:SF8">
    <property type="entry name" value="HTH-TYPE TRANSCRIPTIONAL REGULATOR KMTR"/>
    <property type="match status" value="1"/>
</dbReference>
<dbReference type="InterPro" id="IPR036390">
    <property type="entry name" value="WH_DNA-bd_sf"/>
</dbReference>
<dbReference type="InterPro" id="IPR051011">
    <property type="entry name" value="Metal_resp_trans_reg"/>
</dbReference>